<sequence>MTLPAAPMPKPPANVAPYVEVLGADLAVIFFLSFGGAELYLADDPKGRSKLEALVGNDLARAMAEQAHRMQRRVPLAKPWTAPMLAWQGHATAEIARRLHVTDVTVRGYLRKFGPQADGKTRPWTT</sequence>
<organism evidence="1 2">
    <name type="scientific">Pseudorhodobacter antarcticus</name>
    <dbReference type="NCBI Taxonomy" id="1077947"/>
    <lineage>
        <taxon>Bacteria</taxon>
        <taxon>Pseudomonadati</taxon>
        <taxon>Pseudomonadota</taxon>
        <taxon>Alphaproteobacteria</taxon>
        <taxon>Rhodobacterales</taxon>
        <taxon>Paracoccaceae</taxon>
        <taxon>Pseudorhodobacter</taxon>
    </lineage>
</organism>
<proteinExistence type="predicted"/>
<keyword evidence="2" id="KW-1185">Reference proteome</keyword>
<dbReference type="Proteomes" id="UP000183002">
    <property type="component" value="Unassembled WGS sequence"/>
</dbReference>
<dbReference type="EMBL" id="FOCO01000085">
    <property type="protein sequence ID" value="SEO29455.1"/>
    <property type="molecule type" value="Genomic_DNA"/>
</dbReference>
<name>A0A1H8NIN5_9RHOB</name>
<gene>
    <name evidence="1" type="ORF">SAMN05216227_10855</name>
</gene>
<evidence type="ECO:0000313" key="1">
    <source>
        <dbReference type="EMBL" id="SEO29455.1"/>
    </source>
</evidence>
<dbReference type="STRING" id="1077947.SAMN05216227_10855"/>
<protein>
    <recommendedName>
        <fullName evidence="3">Homeodomain-like domain-containing protein</fullName>
    </recommendedName>
</protein>
<evidence type="ECO:0000313" key="2">
    <source>
        <dbReference type="Proteomes" id="UP000183002"/>
    </source>
</evidence>
<dbReference type="AlphaFoldDB" id="A0A1H8NIN5"/>
<accession>A0A1H8NIN5</accession>
<dbReference type="RefSeq" id="WP_050520840.1">
    <property type="nucleotide sequence ID" value="NZ_FOCO01000085.1"/>
</dbReference>
<evidence type="ECO:0008006" key="3">
    <source>
        <dbReference type="Google" id="ProtNLM"/>
    </source>
</evidence>
<dbReference type="OrthoDB" id="7860387at2"/>
<reference evidence="1 2" key="1">
    <citation type="submission" date="2016-10" db="EMBL/GenBank/DDBJ databases">
        <authorList>
            <person name="de Groot N.N."/>
        </authorList>
    </citation>
    <scope>NUCLEOTIDE SEQUENCE [LARGE SCALE GENOMIC DNA]</scope>
    <source>
        <strain evidence="1 2">CGMCC 1.10836</strain>
    </source>
</reference>